<dbReference type="PANTHER" id="PTHR38444:SF1">
    <property type="entry name" value="ENTEROBACTIN BIOSYNTHESIS PROTEIN YBDZ"/>
    <property type="match status" value="1"/>
</dbReference>
<dbReference type="Proteomes" id="UP001499986">
    <property type="component" value="Unassembled WGS sequence"/>
</dbReference>
<reference evidence="3" key="1">
    <citation type="journal article" date="2019" name="Int. J. Syst. Evol. Microbiol.">
        <title>The Global Catalogue of Microorganisms (GCM) 10K type strain sequencing project: providing services to taxonomists for standard genome sequencing and annotation.</title>
        <authorList>
            <consortium name="The Broad Institute Genomics Platform"/>
            <consortium name="The Broad Institute Genome Sequencing Center for Infectious Disease"/>
            <person name="Wu L."/>
            <person name="Ma J."/>
        </authorList>
    </citation>
    <scope>NUCLEOTIDE SEQUENCE [LARGE SCALE GENOMIC DNA]</scope>
    <source>
        <strain evidence="3">JCM 4358</strain>
    </source>
</reference>
<dbReference type="InterPro" id="IPR038020">
    <property type="entry name" value="MbtH-like_sf"/>
</dbReference>
<dbReference type="RefSeq" id="WP_086844959.1">
    <property type="nucleotide sequence ID" value="NZ_BAAASE010000004.1"/>
</dbReference>
<comment type="caution">
    <text evidence="2">The sequence shown here is derived from an EMBL/GenBank/DDBJ whole genome shotgun (WGS) entry which is preliminary data.</text>
</comment>
<proteinExistence type="predicted"/>
<keyword evidence="3" id="KW-1185">Reference proteome</keyword>
<dbReference type="EMBL" id="BAAASE010000004">
    <property type="protein sequence ID" value="GAA2399548.1"/>
    <property type="molecule type" value="Genomic_DNA"/>
</dbReference>
<accession>A0ABP5VG28</accession>
<dbReference type="Pfam" id="PF03621">
    <property type="entry name" value="MbtH"/>
    <property type="match status" value="1"/>
</dbReference>
<dbReference type="Gene3D" id="3.90.820.10">
    <property type="entry name" value="Structural Genomics, Unknown Function 30-nov-00 1gh9 Mol_id"/>
    <property type="match status" value="1"/>
</dbReference>
<evidence type="ECO:0000313" key="3">
    <source>
        <dbReference type="Proteomes" id="UP001499986"/>
    </source>
</evidence>
<dbReference type="InterPro" id="IPR005153">
    <property type="entry name" value="MbtH-like_dom"/>
</dbReference>
<feature type="domain" description="MbtH-like" evidence="1">
    <location>
        <begin position="3"/>
        <end position="53"/>
    </location>
</feature>
<dbReference type="SMART" id="SM00923">
    <property type="entry name" value="MbtH"/>
    <property type="match status" value="1"/>
</dbReference>
<evidence type="ECO:0000313" key="2">
    <source>
        <dbReference type="EMBL" id="GAA2399548.1"/>
    </source>
</evidence>
<name>A0ABP5VG28_9ACTN</name>
<sequence length="69" mass="7591">MSNPFDNPAGTFLILVNAQNQHSLWPEFAEIPAGWSTAFGPDSRAACLAYVETHWTDIRPIELTATKSS</sequence>
<gene>
    <name evidence="2" type="ORF">GCM10010255_35160</name>
</gene>
<protein>
    <submittedName>
        <fullName evidence="2">MbtH family protein</fullName>
    </submittedName>
</protein>
<dbReference type="SUPFAM" id="SSF160582">
    <property type="entry name" value="MbtH-like"/>
    <property type="match status" value="1"/>
</dbReference>
<dbReference type="PANTHER" id="PTHR38444">
    <property type="entry name" value="ENTEROBACTIN BIOSYNTHESIS PROTEIN YBDZ"/>
    <property type="match status" value="1"/>
</dbReference>
<evidence type="ECO:0000259" key="1">
    <source>
        <dbReference type="SMART" id="SM00923"/>
    </source>
</evidence>
<organism evidence="2 3">
    <name type="scientific">Streptomyces coeruleofuscus</name>
    <dbReference type="NCBI Taxonomy" id="66879"/>
    <lineage>
        <taxon>Bacteria</taxon>
        <taxon>Bacillati</taxon>
        <taxon>Actinomycetota</taxon>
        <taxon>Actinomycetes</taxon>
        <taxon>Kitasatosporales</taxon>
        <taxon>Streptomycetaceae</taxon>
        <taxon>Streptomyces</taxon>
    </lineage>
</organism>
<dbReference type="InterPro" id="IPR037407">
    <property type="entry name" value="MLP_fam"/>
</dbReference>